<accession>A0A0A5GLD5</accession>
<dbReference type="Proteomes" id="UP000030528">
    <property type="component" value="Unassembled WGS sequence"/>
</dbReference>
<dbReference type="EMBL" id="AVPE01000001">
    <property type="protein sequence ID" value="KGX94086.1"/>
    <property type="molecule type" value="Genomic_DNA"/>
</dbReference>
<dbReference type="PANTHER" id="PTHR36932">
    <property type="entry name" value="CAPSULAR POLYSACCHARIDE BIOSYNTHESIS PROTEIN"/>
    <property type="match status" value="1"/>
</dbReference>
<dbReference type="eggNOG" id="COG1541">
    <property type="taxonomic scope" value="Bacteria"/>
</dbReference>
<reference evidence="1 2" key="1">
    <citation type="submission" date="2013-08" db="EMBL/GenBank/DDBJ databases">
        <authorList>
            <person name="Huang J."/>
            <person name="Wang G."/>
        </authorList>
    </citation>
    <scope>NUCLEOTIDE SEQUENCE [LARGE SCALE GENOMIC DNA]</scope>
    <source>
        <strain evidence="1 2">JSM 076056</strain>
    </source>
</reference>
<gene>
    <name evidence="1" type="ORF">N781_01620</name>
</gene>
<sequence length="445" mass="51511">MKLINKGKVSLMEKIRKTNALQLYKEESSHQWEKREDLERDQLDKLKNLLEHGYKNVPYFRKVMEERGLSPDAITKLEDLAKFPLLNKELIKEHKEDLHSADMERYSPAEKRTGGSTGEPLRYYLPKVSHSMMWANIWRGWNVAGYTPGDKMAVLAGGSLLSGFDYKRQFYYYLNNWIPFSSYDMSQDKMKEYVEQLKSKNVQYMYAYSSAAYELANYIMENKLDVDLKAVITTSEVLLPRYRQAIEEAFQCKVYDQYGANDGGVTAFECKEQNGLHINMERCIVEIVDEEGNIVPDGEEGRILLTDLSNYAMPFIRYEVGDYGAVTKEPCPCGRGLIRLTHIKGRQQEFIFTSQYGKVHGGFFSTTFRRYDEVDQFQVIQEVAGSVTVRLKINDSSFKVRSEELRKHILEKAQLSEVAIEFTDAFEKTKGGKHKFVINKVSQEQ</sequence>
<proteinExistence type="predicted"/>
<dbReference type="InterPro" id="IPR053158">
    <property type="entry name" value="CapK_Type1_Caps_Biosynth"/>
</dbReference>
<dbReference type="InterPro" id="IPR042099">
    <property type="entry name" value="ANL_N_sf"/>
</dbReference>
<keyword evidence="2" id="KW-1185">Reference proteome</keyword>
<protein>
    <submittedName>
        <fullName evidence="1">Uncharacterized protein</fullName>
    </submittedName>
</protein>
<dbReference type="OrthoDB" id="580775at2"/>
<dbReference type="AlphaFoldDB" id="A0A0A5GLD5"/>
<dbReference type="SUPFAM" id="SSF56801">
    <property type="entry name" value="Acetyl-CoA synthetase-like"/>
    <property type="match status" value="1"/>
</dbReference>
<comment type="caution">
    <text evidence="1">The sequence shown here is derived from an EMBL/GenBank/DDBJ whole genome shotgun (WGS) entry which is preliminary data.</text>
</comment>
<dbReference type="Gene3D" id="3.40.50.12780">
    <property type="entry name" value="N-terminal domain of ligase-like"/>
    <property type="match status" value="1"/>
</dbReference>
<dbReference type="STRING" id="1385510.GCA_000425205_00156"/>
<organism evidence="1 2">
    <name type="scientific">Pontibacillus halophilus JSM 076056 = DSM 19796</name>
    <dbReference type="NCBI Taxonomy" id="1385510"/>
    <lineage>
        <taxon>Bacteria</taxon>
        <taxon>Bacillati</taxon>
        <taxon>Bacillota</taxon>
        <taxon>Bacilli</taxon>
        <taxon>Bacillales</taxon>
        <taxon>Bacillaceae</taxon>
        <taxon>Pontibacillus</taxon>
    </lineage>
</organism>
<dbReference type="PANTHER" id="PTHR36932:SF1">
    <property type="entry name" value="CAPSULAR POLYSACCHARIDE BIOSYNTHESIS PROTEIN"/>
    <property type="match status" value="1"/>
</dbReference>
<name>A0A0A5GLD5_9BACI</name>
<dbReference type="RefSeq" id="WP_026798977.1">
    <property type="nucleotide sequence ID" value="NZ_AULI01000001.1"/>
</dbReference>
<evidence type="ECO:0000313" key="2">
    <source>
        <dbReference type="Proteomes" id="UP000030528"/>
    </source>
</evidence>
<evidence type="ECO:0000313" key="1">
    <source>
        <dbReference type="EMBL" id="KGX94086.1"/>
    </source>
</evidence>